<keyword evidence="1" id="KW-0472">Membrane</keyword>
<keyword evidence="1" id="KW-1133">Transmembrane helix</keyword>
<sequence>MIWNMYVKEMKDVFRDRRTLLMVVFLPLILLSGLVFFYESLMSDDKEETYTVAIPNELSEEGQLFFSDMPNLEMEVFARPKEVVDEGEASVALLAEDGFFESLGEEGMAGVTLYGDSMSQNASYVMNMIESKFAQVEQGIVSSRLEEKNVEESILEAFTVERVEPSYNDENGDSLALISMLLPMVFSIAIASGSTSAAMDLFAGEKERKTMESLLMTPVDRNKILISKWLTISTFGAMTGILAVVLIVIETLFFTEKMKAAFSINEGMSIVIIITLAMTLLFALFIAALLMLISIIAKSIKESQSYSTPVSLLTIAPMFFITSMGVKEFTFIDFILPFMNLYAILKQLLYGIIDITNIALTLGSTAIYILILFAIARVLFMKDRWVL</sequence>
<accession>A0ABQ1PQK3</accession>
<feature type="transmembrane region" description="Helical" evidence="1">
    <location>
        <begin position="357"/>
        <end position="380"/>
    </location>
</feature>
<comment type="caution">
    <text evidence="2">The sequence shown here is derived from an EMBL/GenBank/DDBJ whole genome shotgun (WGS) entry which is preliminary data.</text>
</comment>
<keyword evidence="3" id="KW-1185">Reference proteome</keyword>
<evidence type="ECO:0000313" key="3">
    <source>
        <dbReference type="Proteomes" id="UP000642571"/>
    </source>
</evidence>
<evidence type="ECO:0000256" key="1">
    <source>
        <dbReference type="SAM" id="Phobius"/>
    </source>
</evidence>
<keyword evidence="1" id="KW-0812">Transmembrane</keyword>
<feature type="transmembrane region" description="Helical" evidence="1">
    <location>
        <begin position="175"/>
        <end position="203"/>
    </location>
</feature>
<evidence type="ECO:0000313" key="2">
    <source>
        <dbReference type="EMBL" id="GGD01518.1"/>
    </source>
</evidence>
<dbReference type="Pfam" id="PF12679">
    <property type="entry name" value="ABC2_membrane_2"/>
    <property type="match status" value="1"/>
</dbReference>
<reference evidence="3" key="1">
    <citation type="journal article" date="2019" name="Int. J. Syst. Evol. Microbiol.">
        <title>The Global Catalogue of Microorganisms (GCM) 10K type strain sequencing project: providing services to taxonomists for standard genome sequencing and annotation.</title>
        <authorList>
            <consortium name="The Broad Institute Genomics Platform"/>
            <consortium name="The Broad Institute Genome Sequencing Center for Infectious Disease"/>
            <person name="Wu L."/>
            <person name="Ma J."/>
        </authorList>
    </citation>
    <scope>NUCLEOTIDE SEQUENCE [LARGE SCALE GENOMIC DNA]</scope>
    <source>
        <strain evidence="3">CGMCC 1.15353</strain>
    </source>
</reference>
<feature type="transmembrane region" description="Helical" evidence="1">
    <location>
        <begin position="305"/>
        <end position="323"/>
    </location>
</feature>
<organism evidence="2 3">
    <name type="scientific">Pontibacillus salipaludis</name>
    <dbReference type="NCBI Taxonomy" id="1697394"/>
    <lineage>
        <taxon>Bacteria</taxon>
        <taxon>Bacillati</taxon>
        <taxon>Bacillota</taxon>
        <taxon>Bacilli</taxon>
        <taxon>Bacillales</taxon>
        <taxon>Bacillaceae</taxon>
        <taxon>Pontibacillus</taxon>
    </lineage>
</organism>
<dbReference type="PANTHER" id="PTHR43471">
    <property type="entry name" value="ABC TRANSPORTER PERMEASE"/>
    <property type="match status" value="1"/>
</dbReference>
<feature type="transmembrane region" description="Helical" evidence="1">
    <location>
        <begin position="269"/>
        <end position="293"/>
    </location>
</feature>
<name>A0ABQ1PQK3_9BACI</name>
<dbReference type="Proteomes" id="UP000642571">
    <property type="component" value="Unassembled WGS sequence"/>
</dbReference>
<proteinExistence type="predicted"/>
<gene>
    <name evidence="2" type="primary">natB</name>
    <name evidence="2" type="ORF">GCM10011389_06070</name>
</gene>
<dbReference type="EMBL" id="BMIN01000002">
    <property type="protein sequence ID" value="GGD01518.1"/>
    <property type="molecule type" value="Genomic_DNA"/>
</dbReference>
<dbReference type="RefSeq" id="WP_188650786.1">
    <property type="nucleotide sequence ID" value="NZ_BMIN01000002.1"/>
</dbReference>
<dbReference type="PANTHER" id="PTHR43471:SF3">
    <property type="entry name" value="ABC TRANSPORTER PERMEASE PROTEIN NATB"/>
    <property type="match status" value="1"/>
</dbReference>
<protein>
    <submittedName>
        <fullName evidence="2">ABC transporter permease protein NatB</fullName>
    </submittedName>
</protein>
<feature type="transmembrane region" description="Helical" evidence="1">
    <location>
        <begin position="20"/>
        <end position="38"/>
    </location>
</feature>
<feature type="transmembrane region" description="Helical" evidence="1">
    <location>
        <begin position="224"/>
        <end position="249"/>
    </location>
</feature>